<accession>A0ABQ6NV53</accession>
<dbReference type="Gene3D" id="3.40.50.1000">
    <property type="entry name" value="HAD superfamily/HAD-like"/>
    <property type="match status" value="1"/>
</dbReference>
<dbReference type="SFLD" id="SFLDG01129">
    <property type="entry name" value="C1.5:_HAD__Beta-PGM__Phosphata"/>
    <property type="match status" value="1"/>
</dbReference>
<sequence>MRAKAIFLDFYGTLVHEDDDILPPIYDQIRASMETSSEPGEIGQYWWKTLSGLFDASFGDRFKPQRELGLLSLAETLAHFGSDCSAEQLIRGQFDHWMKPELYEDTLPFLSTFRHLPTYILSNIDTADIAAAAMFHGIKVTDIITSEDVRAYKPRPELFLEGMKRCGLKPSEIVHIGDSYSSDVIGAGRLGIQTIWLNRLHKRQPQGHEPDYVCHDLKAAERWLLQSKEDVAR</sequence>
<dbReference type="RefSeq" id="WP_317982384.1">
    <property type="nucleotide sequence ID" value="NZ_BTCL01000042.1"/>
</dbReference>
<evidence type="ECO:0000256" key="1">
    <source>
        <dbReference type="ARBA" id="ARBA00022801"/>
    </source>
</evidence>
<reference evidence="2 3" key="1">
    <citation type="submission" date="2023-05" db="EMBL/GenBank/DDBJ databases">
        <title>Draft genome of Paenibacillus sp. CCS26.</title>
        <authorList>
            <person name="Akita H."/>
            <person name="Shinto Y."/>
            <person name="Kimura Z."/>
        </authorList>
    </citation>
    <scope>NUCLEOTIDE SEQUENCE [LARGE SCALE GENOMIC DNA]</scope>
    <source>
        <strain evidence="2 3">CCS26</strain>
    </source>
</reference>
<comment type="caution">
    <text evidence="2">The sequence shown here is derived from an EMBL/GenBank/DDBJ whole genome shotgun (WGS) entry which is preliminary data.</text>
</comment>
<dbReference type="InterPro" id="IPR036412">
    <property type="entry name" value="HAD-like_sf"/>
</dbReference>
<dbReference type="EMBL" id="BTCL01000042">
    <property type="protein sequence ID" value="GMK48987.1"/>
    <property type="molecule type" value="Genomic_DNA"/>
</dbReference>
<dbReference type="SUPFAM" id="SSF56784">
    <property type="entry name" value="HAD-like"/>
    <property type="match status" value="1"/>
</dbReference>
<dbReference type="Proteomes" id="UP001285921">
    <property type="component" value="Unassembled WGS sequence"/>
</dbReference>
<dbReference type="NCBIfam" id="TIGR01549">
    <property type="entry name" value="HAD-SF-IA-v1"/>
    <property type="match status" value="1"/>
</dbReference>
<dbReference type="PANTHER" id="PTHR43316:SF3">
    <property type="entry name" value="HALOACID DEHALOGENASE, TYPE II (AFU_ORTHOLOGUE AFUA_2G07750)-RELATED"/>
    <property type="match status" value="1"/>
</dbReference>
<dbReference type="Gene3D" id="1.10.150.240">
    <property type="entry name" value="Putative phosphatase, domain 2"/>
    <property type="match status" value="1"/>
</dbReference>
<evidence type="ECO:0000313" key="2">
    <source>
        <dbReference type="EMBL" id="GMK48987.1"/>
    </source>
</evidence>
<dbReference type="PANTHER" id="PTHR43316">
    <property type="entry name" value="HYDROLASE, HALOACID DELAHOGENASE-RELATED"/>
    <property type="match status" value="1"/>
</dbReference>
<dbReference type="PRINTS" id="PR00413">
    <property type="entry name" value="HADHALOGNASE"/>
</dbReference>
<dbReference type="InterPro" id="IPR051540">
    <property type="entry name" value="S-2-haloacid_dehalogenase"/>
</dbReference>
<dbReference type="InterPro" id="IPR023214">
    <property type="entry name" value="HAD_sf"/>
</dbReference>
<dbReference type="InterPro" id="IPR023198">
    <property type="entry name" value="PGP-like_dom2"/>
</dbReference>
<keyword evidence="1" id="KW-0378">Hydrolase</keyword>
<dbReference type="Pfam" id="PF00702">
    <property type="entry name" value="Hydrolase"/>
    <property type="match status" value="1"/>
</dbReference>
<gene>
    <name evidence="2" type="primary">dehII</name>
    <name evidence="2" type="ORF">PghCCS26_61170</name>
</gene>
<evidence type="ECO:0000313" key="3">
    <source>
        <dbReference type="Proteomes" id="UP001285921"/>
    </source>
</evidence>
<protein>
    <submittedName>
        <fullName evidence="2">Haloacid dehalogenase</fullName>
    </submittedName>
</protein>
<organism evidence="2 3">
    <name type="scientific">Paenibacillus glycanilyticus</name>
    <dbReference type="NCBI Taxonomy" id="126569"/>
    <lineage>
        <taxon>Bacteria</taxon>
        <taxon>Bacillati</taxon>
        <taxon>Bacillota</taxon>
        <taxon>Bacilli</taxon>
        <taxon>Bacillales</taxon>
        <taxon>Paenibacillaceae</taxon>
        <taxon>Paenibacillus</taxon>
    </lineage>
</organism>
<proteinExistence type="predicted"/>
<dbReference type="InterPro" id="IPR006439">
    <property type="entry name" value="HAD-SF_hydro_IA"/>
</dbReference>
<dbReference type="SFLD" id="SFLDS00003">
    <property type="entry name" value="Haloacid_Dehalogenase"/>
    <property type="match status" value="1"/>
</dbReference>
<keyword evidence="3" id="KW-1185">Reference proteome</keyword>
<name>A0ABQ6NV53_9BACL</name>